<dbReference type="SMART" id="SM00248">
    <property type="entry name" value="ANK"/>
    <property type="match status" value="11"/>
</dbReference>
<protein>
    <submittedName>
        <fullName evidence="5">Uncharacterized protein</fullName>
    </submittedName>
</protein>
<feature type="repeat" description="ANK" evidence="3">
    <location>
        <begin position="260"/>
        <end position="292"/>
    </location>
</feature>
<dbReference type="Pfam" id="PF00023">
    <property type="entry name" value="Ank"/>
    <property type="match status" value="2"/>
</dbReference>
<keyword evidence="2 3" id="KW-0040">ANK repeat</keyword>
<feature type="repeat" description="ANK" evidence="3">
    <location>
        <begin position="334"/>
        <end position="356"/>
    </location>
</feature>
<comment type="caution">
    <text evidence="5">The sequence shown here is derived from an EMBL/GenBank/DDBJ whole genome shotgun (WGS) entry which is preliminary data.</text>
</comment>
<evidence type="ECO:0000256" key="4">
    <source>
        <dbReference type="SAM" id="MobiDB-lite"/>
    </source>
</evidence>
<evidence type="ECO:0000256" key="1">
    <source>
        <dbReference type="ARBA" id="ARBA00022737"/>
    </source>
</evidence>
<dbReference type="Gene3D" id="1.25.40.20">
    <property type="entry name" value="Ankyrin repeat-containing domain"/>
    <property type="match status" value="4"/>
</dbReference>
<sequence length="878" mass="96432">MAESLQPESEDRCLLCSNISQRKFEEVKRQIKFSPEDKMKRQMSGTVGHSPVCACVVKQPIYKLVRVYQAFLRDIKEDGIPRSCVWKSVKVFKSSFRSDVFSIASNLLARGESLNYKTGVETPLMAAITTYDEQLLGLFLDFGADVNMSDGMEDMSALGLAILLNEVSLVEMLLQHGGRVNSTCCGNLFPIQLAMNKNPAVSNILIQHGADVRILAAVTQANELFTINCPLMTAIGRKDTHLALLLLEHGEDVNQAYGDNLESPIHLAIREDDFAMLEILIKFRADLNRTSAEGHTPVGLALTLDQPNGTEIAKRLVRAGAHPNSKAIISFFQRIYTPLHIACFKGNFEFVKFLVEEVCSQDGLIGEEVEKAAGMSVQRPKKGFSVDRLLQEGNPILDTSTDVPASRRSRLLTKEMSLLLDFDWTASSRTKAAALYDQMGCFEREGEYWTRSEVAVGSSSSTSISSWRGPGSNITTYTPFDHRNSDMYRSVGVPVSHTGLRDTHSLEQGKVVCESESQESCKSTDISPSTSAASIESCSQSPQAQEREANSSAVSVEQRPSMGSNQIQASSSGLSLSDDAESAVSRTQSDHAIHKKPLQPENVQSCQSSGQCSEYQAEGRDEEQLARNNDSEKPVVEQVSVLAVDDSGVLVDLNSTSSAAGDSPVLGASASTAEAEPVFQDEFGAKGCDDHLWKDFSSYLPSLTGEDYEQIIKEILEDESPSQTHSRWLEEKLLWRRTCFLNQRTIDGSTPLFMAVFSGNVQIVNYLLKAGAGSNFQCTHGNFFHAAVLSQNMTLVNKALELNCDINHINAFGNSPLILVSRLDMPEMCRLLVENGADMNARDRFRETPLLASVYFGCESNARVLIQHGAALDLVDDK</sequence>
<reference evidence="5 6" key="1">
    <citation type="journal article" date="2023" name="Sci. Data">
        <title>Genome assembly of the Korean intertidal mud-creeper Batillaria attramentaria.</title>
        <authorList>
            <person name="Patra A.K."/>
            <person name="Ho P.T."/>
            <person name="Jun S."/>
            <person name="Lee S.J."/>
            <person name="Kim Y."/>
            <person name="Won Y.J."/>
        </authorList>
    </citation>
    <scope>NUCLEOTIDE SEQUENCE [LARGE SCALE GENOMIC DNA]</scope>
    <source>
        <strain evidence="5">Wonlab-2016</strain>
    </source>
</reference>
<keyword evidence="6" id="KW-1185">Reference proteome</keyword>
<feature type="compositionally biased region" description="Polar residues" evidence="4">
    <location>
        <begin position="601"/>
        <end position="614"/>
    </location>
</feature>
<feature type="region of interest" description="Disordered" evidence="4">
    <location>
        <begin position="517"/>
        <end position="633"/>
    </location>
</feature>
<organism evidence="5 6">
    <name type="scientific">Batillaria attramentaria</name>
    <dbReference type="NCBI Taxonomy" id="370345"/>
    <lineage>
        <taxon>Eukaryota</taxon>
        <taxon>Metazoa</taxon>
        <taxon>Spiralia</taxon>
        <taxon>Lophotrochozoa</taxon>
        <taxon>Mollusca</taxon>
        <taxon>Gastropoda</taxon>
        <taxon>Caenogastropoda</taxon>
        <taxon>Sorbeoconcha</taxon>
        <taxon>Cerithioidea</taxon>
        <taxon>Batillariidae</taxon>
        <taxon>Batillaria</taxon>
    </lineage>
</organism>
<feature type="compositionally biased region" description="Basic and acidic residues" evidence="4">
    <location>
        <begin position="617"/>
        <end position="633"/>
    </location>
</feature>
<accession>A0ABD0LEQ9</accession>
<dbReference type="Proteomes" id="UP001519460">
    <property type="component" value="Unassembled WGS sequence"/>
</dbReference>
<dbReference type="Pfam" id="PF12796">
    <property type="entry name" value="Ank_2"/>
    <property type="match status" value="2"/>
</dbReference>
<dbReference type="PROSITE" id="PS50297">
    <property type="entry name" value="ANK_REP_REGION"/>
    <property type="match status" value="4"/>
</dbReference>
<evidence type="ECO:0000313" key="5">
    <source>
        <dbReference type="EMBL" id="KAK7497830.1"/>
    </source>
</evidence>
<evidence type="ECO:0000256" key="3">
    <source>
        <dbReference type="PROSITE-ProRule" id="PRU00023"/>
    </source>
</evidence>
<keyword evidence="1" id="KW-0677">Repeat</keyword>
<feature type="repeat" description="ANK" evidence="3">
    <location>
        <begin position="747"/>
        <end position="779"/>
    </location>
</feature>
<dbReference type="InterPro" id="IPR002110">
    <property type="entry name" value="Ankyrin_rpt"/>
</dbReference>
<feature type="repeat" description="ANK" evidence="3">
    <location>
        <begin position="812"/>
        <end position="844"/>
    </location>
</feature>
<dbReference type="PANTHER" id="PTHR24171">
    <property type="entry name" value="ANKYRIN REPEAT DOMAIN-CONTAINING PROTEIN 39-RELATED"/>
    <property type="match status" value="1"/>
</dbReference>
<dbReference type="SUPFAM" id="SSF48403">
    <property type="entry name" value="Ankyrin repeat"/>
    <property type="match status" value="2"/>
</dbReference>
<dbReference type="AlphaFoldDB" id="A0ABD0LEQ9"/>
<gene>
    <name evidence="5" type="ORF">BaRGS_00010964</name>
</gene>
<feature type="repeat" description="ANK" evidence="3">
    <location>
        <begin position="119"/>
        <end position="151"/>
    </location>
</feature>
<dbReference type="EMBL" id="JACVVK020000055">
    <property type="protein sequence ID" value="KAK7497830.1"/>
    <property type="molecule type" value="Genomic_DNA"/>
</dbReference>
<evidence type="ECO:0000313" key="6">
    <source>
        <dbReference type="Proteomes" id="UP001519460"/>
    </source>
</evidence>
<dbReference type="PANTHER" id="PTHR24171:SF9">
    <property type="entry name" value="ANKYRIN REPEAT DOMAIN-CONTAINING PROTEIN 39"/>
    <property type="match status" value="1"/>
</dbReference>
<dbReference type="PRINTS" id="PR01415">
    <property type="entry name" value="ANKYRIN"/>
</dbReference>
<evidence type="ECO:0000256" key="2">
    <source>
        <dbReference type="ARBA" id="ARBA00023043"/>
    </source>
</evidence>
<name>A0ABD0LEQ9_9CAEN</name>
<proteinExistence type="predicted"/>
<dbReference type="PROSITE" id="PS50088">
    <property type="entry name" value="ANK_REPEAT"/>
    <property type="match status" value="5"/>
</dbReference>
<dbReference type="InterPro" id="IPR036770">
    <property type="entry name" value="Ankyrin_rpt-contain_sf"/>
</dbReference>
<feature type="compositionally biased region" description="Polar residues" evidence="4">
    <location>
        <begin position="518"/>
        <end position="555"/>
    </location>
</feature>